<gene>
    <name evidence="2" type="ORF">PHET_03964</name>
</gene>
<evidence type="ECO:0000313" key="3">
    <source>
        <dbReference type="Proteomes" id="UP000748531"/>
    </source>
</evidence>
<evidence type="ECO:0000313" key="2">
    <source>
        <dbReference type="EMBL" id="KAF5402519.1"/>
    </source>
</evidence>
<accession>A0A8J4WJE6</accession>
<comment type="caution">
    <text evidence="2">The sequence shown here is derived from an EMBL/GenBank/DDBJ whole genome shotgun (WGS) entry which is preliminary data.</text>
</comment>
<keyword evidence="1" id="KW-0472">Membrane</keyword>
<sequence>MFLCSVPRTTLLTCLRFSSSAPIPRVDRPHCTSRSLFLIYHSISTTHLFVRIARLYKRYSVIRCSLSLSLHIYGTFTPLHSSSRQPSLFIFIILELYFSIQSHCTYSTHHCPTYSLYNIYIYIYIYIRVLCCIIVACIAV</sequence>
<keyword evidence="1" id="KW-0812">Transmembrane</keyword>
<dbReference type="Proteomes" id="UP000748531">
    <property type="component" value="Unassembled WGS sequence"/>
</dbReference>
<keyword evidence="3" id="KW-1185">Reference proteome</keyword>
<feature type="transmembrane region" description="Helical" evidence="1">
    <location>
        <begin position="120"/>
        <end position="139"/>
    </location>
</feature>
<protein>
    <submittedName>
        <fullName evidence="2">Uncharacterized protein</fullName>
    </submittedName>
</protein>
<evidence type="ECO:0000256" key="1">
    <source>
        <dbReference type="SAM" id="Phobius"/>
    </source>
</evidence>
<name>A0A8J4WJE6_9TREM</name>
<dbReference type="AlphaFoldDB" id="A0A8J4WJE6"/>
<organism evidence="2 3">
    <name type="scientific">Paragonimus heterotremus</name>
    <dbReference type="NCBI Taxonomy" id="100268"/>
    <lineage>
        <taxon>Eukaryota</taxon>
        <taxon>Metazoa</taxon>
        <taxon>Spiralia</taxon>
        <taxon>Lophotrochozoa</taxon>
        <taxon>Platyhelminthes</taxon>
        <taxon>Trematoda</taxon>
        <taxon>Digenea</taxon>
        <taxon>Plagiorchiida</taxon>
        <taxon>Troglotremata</taxon>
        <taxon>Troglotrematidae</taxon>
        <taxon>Paragonimus</taxon>
    </lineage>
</organism>
<proteinExistence type="predicted"/>
<reference evidence="2" key="1">
    <citation type="submission" date="2019-05" db="EMBL/GenBank/DDBJ databases">
        <title>Annotation for the trematode Paragonimus heterotremus.</title>
        <authorList>
            <person name="Choi Y.-J."/>
        </authorList>
    </citation>
    <scope>NUCLEOTIDE SEQUENCE</scope>
    <source>
        <strain evidence="2">LC</strain>
    </source>
</reference>
<dbReference type="EMBL" id="LUCH01001764">
    <property type="protein sequence ID" value="KAF5402519.1"/>
    <property type="molecule type" value="Genomic_DNA"/>
</dbReference>
<keyword evidence="1" id="KW-1133">Transmembrane helix</keyword>